<accession>F0ZF22</accession>
<protein>
    <submittedName>
        <fullName evidence="2">Uncharacterized protein</fullName>
    </submittedName>
</protein>
<dbReference type="RefSeq" id="XP_003286023.1">
    <property type="nucleotide sequence ID" value="XM_003285975.1"/>
</dbReference>
<sequence>MKFILLLLSFILSLSQVLSHVATYPSYALWNEKGEAIIGLFNLPTGESKVLYTLSGYQHYNTNQYSTFNSNTNMISFLVYNNSSKMSLYQFDINSLNLVQVPVDFSQTPEVYSIVSSNSTIGDDLLFVVKTSNGNTAIGKLNENTNTIELENNLQGIFCAAAFVGKTNQYYTLSVVNNVNTLNVFSSDGKSKQGTVNLKFPSQNSLNISSYPYDLVYLESYDNFYFSMDVDGTPSIFTLKNSNIIQVILGPQYIFQTTVAYAMVSTNFANPNDQRFFQAVSIVHSNYVGNSLLNVFDSQSKFLYSYPIKVLPVNIWIAN</sequence>
<dbReference type="GeneID" id="10499819"/>
<dbReference type="AlphaFoldDB" id="F0ZF22"/>
<dbReference type="InParanoid" id="F0ZF22"/>
<dbReference type="VEuPathDB" id="AmoebaDB:DICPUDRAFT_76921"/>
<dbReference type="KEGG" id="dpp:DICPUDRAFT_76921"/>
<proteinExistence type="predicted"/>
<dbReference type="PANTHER" id="PTHR35885">
    <property type="entry name" value="CARBOHYDRATE BINDING DOMAIN-CONTAINING PROTEIN-RELATED"/>
    <property type="match status" value="1"/>
</dbReference>
<gene>
    <name evidence="2" type="ORF">DICPUDRAFT_76921</name>
</gene>
<feature type="chain" id="PRO_5003263576" evidence="1">
    <location>
        <begin position="20"/>
        <end position="319"/>
    </location>
</feature>
<dbReference type="SUPFAM" id="SSF69322">
    <property type="entry name" value="Tricorn protease domain 2"/>
    <property type="match status" value="1"/>
</dbReference>
<reference evidence="3" key="1">
    <citation type="journal article" date="2011" name="Genome Biol.">
        <title>Comparative genomics of the social amoebae Dictyostelium discoideum and Dictyostelium purpureum.</title>
        <authorList>
            <consortium name="US DOE Joint Genome Institute (JGI-PGF)"/>
            <person name="Sucgang R."/>
            <person name="Kuo A."/>
            <person name="Tian X."/>
            <person name="Salerno W."/>
            <person name="Parikh A."/>
            <person name="Feasley C.L."/>
            <person name="Dalin E."/>
            <person name="Tu H."/>
            <person name="Huang E."/>
            <person name="Barry K."/>
            <person name="Lindquist E."/>
            <person name="Shapiro H."/>
            <person name="Bruce D."/>
            <person name="Schmutz J."/>
            <person name="Salamov A."/>
            <person name="Fey P."/>
            <person name="Gaudet P."/>
            <person name="Anjard C."/>
            <person name="Babu M.M."/>
            <person name="Basu S."/>
            <person name="Bushmanova Y."/>
            <person name="van der Wel H."/>
            <person name="Katoh-Kurasawa M."/>
            <person name="Dinh C."/>
            <person name="Coutinho P.M."/>
            <person name="Saito T."/>
            <person name="Elias M."/>
            <person name="Schaap P."/>
            <person name="Kay R.R."/>
            <person name="Henrissat B."/>
            <person name="Eichinger L."/>
            <person name="Rivero F."/>
            <person name="Putnam N.H."/>
            <person name="West C.M."/>
            <person name="Loomis W.F."/>
            <person name="Chisholm R.L."/>
            <person name="Shaulsky G."/>
            <person name="Strassmann J.E."/>
            <person name="Queller D.C."/>
            <person name="Kuspa A."/>
            <person name="Grigoriev I.V."/>
        </authorList>
    </citation>
    <scope>NUCLEOTIDE SEQUENCE [LARGE SCALE GENOMIC DNA]</scope>
    <source>
        <strain evidence="3">QSDP1</strain>
    </source>
</reference>
<evidence type="ECO:0000313" key="3">
    <source>
        <dbReference type="Proteomes" id="UP000001064"/>
    </source>
</evidence>
<organism evidence="2 3">
    <name type="scientific">Dictyostelium purpureum</name>
    <name type="common">Slime mold</name>
    <dbReference type="NCBI Taxonomy" id="5786"/>
    <lineage>
        <taxon>Eukaryota</taxon>
        <taxon>Amoebozoa</taxon>
        <taxon>Evosea</taxon>
        <taxon>Eumycetozoa</taxon>
        <taxon>Dictyostelia</taxon>
        <taxon>Dictyosteliales</taxon>
        <taxon>Dictyosteliaceae</taxon>
        <taxon>Dictyostelium</taxon>
    </lineage>
</organism>
<evidence type="ECO:0000256" key="1">
    <source>
        <dbReference type="SAM" id="SignalP"/>
    </source>
</evidence>
<keyword evidence="3" id="KW-1185">Reference proteome</keyword>
<evidence type="ECO:0000313" key="2">
    <source>
        <dbReference type="EMBL" id="EGC37459.1"/>
    </source>
</evidence>
<feature type="signal peptide" evidence="1">
    <location>
        <begin position="1"/>
        <end position="19"/>
    </location>
</feature>
<dbReference type="PANTHER" id="PTHR35885:SF1">
    <property type="entry name" value="CARBOHYDRATE BINDING DOMAIN-CONTAINING PROTEIN"/>
    <property type="match status" value="1"/>
</dbReference>
<name>F0ZF22_DICPU</name>
<keyword evidence="1" id="KW-0732">Signal</keyword>
<dbReference type="Proteomes" id="UP000001064">
    <property type="component" value="Unassembled WGS sequence"/>
</dbReference>
<dbReference type="EMBL" id="GL870999">
    <property type="protein sequence ID" value="EGC37459.1"/>
    <property type="molecule type" value="Genomic_DNA"/>
</dbReference>